<organism evidence="3 4">
    <name type="scientific">Hydrogenophaga pseudoflava</name>
    <name type="common">Pseudomonas carboxydoflava</name>
    <dbReference type="NCBI Taxonomy" id="47421"/>
    <lineage>
        <taxon>Bacteria</taxon>
        <taxon>Pseudomonadati</taxon>
        <taxon>Pseudomonadota</taxon>
        <taxon>Betaproteobacteria</taxon>
        <taxon>Burkholderiales</taxon>
        <taxon>Comamonadaceae</taxon>
        <taxon>Hydrogenophaga</taxon>
    </lineage>
</organism>
<evidence type="ECO:0000313" key="3">
    <source>
        <dbReference type="EMBL" id="QBM29496.1"/>
    </source>
</evidence>
<dbReference type="RefSeq" id="WP_066155650.1">
    <property type="nucleotide sequence ID" value="NZ_CP037867.1"/>
</dbReference>
<feature type="transmembrane region" description="Helical" evidence="2">
    <location>
        <begin position="9"/>
        <end position="32"/>
    </location>
</feature>
<keyword evidence="4" id="KW-1185">Reference proteome</keyword>
<accession>A0A4P6X4B5</accession>
<reference evidence="3 4" key="1">
    <citation type="submission" date="2019-03" db="EMBL/GenBank/DDBJ databases">
        <authorList>
            <person name="Sebastian G."/>
            <person name="Baumann P."/>
            <person name="Ruckert C."/>
            <person name="Kalinowski J."/>
            <person name="Nebel B."/>
            <person name="Takors R."/>
            <person name="Blombach B."/>
        </authorList>
    </citation>
    <scope>NUCLEOTIDE SEQUENCE [LARGE SCALE GENOMIC DNA]</scope>
    <source>
        <strain evidence="3 4">DSM 1084</strain>
    </source>
</reference>
<gene>
    <name evidence="3" type="ORF">HPF_17510</name>
</gene>
<feature type="transmembrane region" description="Helical" evidence="2">
    <location>
        <begin position="38"/>
        <end position="59"/>
    </location>
</feature>
<feature type="region of interest" description="Disordered" evidence="1">
    <location>
        <begin position="129"/>
        <end position="153"/>
    </location>
</feature>
<protein>
    <submittedName>
        <fullName evidence="3">Uncharacterized protein</fullName>
    </submittedName>
</protein>
<name>A0A4P6X4B5_HYDPS</name>
<evidence type="ECO:0000256" key="1">
    <source>
        <dbReference type="SAM" id="MobiDB-lite"/>
    </source>
</evidence>
<keyword evidence="2" id="KW-0812">Transmembrane</keyword>
<dbReference type="EMBL" id="CP037867">
    <property type="protein sequence ID" value="QBM29496.1"/>
    <property type="molecule type" value="Genomic_DNA"/>
</dbReference>
<evidence type="ECO:0000313" key="4">
    <source>
        <dbReference type="Proteomes" id="UP000293912"/>
    </source>
</evidence>
<proteinExistence type="predicted"/>
<sequence length="174" mass="19469">MIPAVSSQLLLLSIAYALLAFLLLILCLGTRWHWGLKASLVVLVSGFYVFSFQTFRGLAGWPAEDELPRQFVLLSAVFDEPSPGRGHEGAIFLWVHPMKDDAPLAMPRQFKLPYEKDLHRILGDGIKKARDGNTQLGETEPKRGTGSLPWLRPAGNDKVEIKLRDLPRAQLPEK</sequence>
<dbReference type="Proteomes" id="UP000293912">
    <property type="component" value="Chromosome"/>
</dbReference>
<dbReference type="AlphaFoldDB" id="A0A4P6X4B5"/>
<keyword evidence="2" id="KW-0472">Membrane</keyword>
<dbReference type="KEGG" id="hpse:HPF_17510"/>
<evidence type="ECO:0000256" key="2">
    <source>
        <dbReference type="SAM" id="Phobius"/>
    </source>
</evidence>
<keyword evidence="2" id="KW-1133">Transmembrane helix</keyword>